<dbReference type="GO" id="GO:0005829">
    <property type="term" value="C:cytosol"/>
    <property type="evidence" value="ECO:0007669"/>
    <property type="project" value="TreeGrafter"/>
</dbReference>
<feature type="binding site" evidence="4">
    <location>
        <position position="7"/>
    </location>
    <ligand>
        <name>a divalent metal cation</name>
        <dbReference type="ChEBI" id="CHEBI:60240"/>
        <label>1</label>
    </ligand>
</feature>
<dbReference type="AlphaFoldDB" id="A0A9D2UII3"/>
<organism evidence="5 6">
    <name type="scientific">Candidatus Avibacteroides avistercoris</name>
    <dbReference type="NCBI Taxonomy" id="2840690"/>
    <lineage>
        <taxon>Bacteria</taxon>
        <taxon>Pseudomonadati</taxon>
        <taxon>Bacteroidota</taxon>
        <taxon>Bacteroidia</taxon>
        <taxon>Bacteroidales</taxon>
        <taxon>Bacteroidaceae</taxon>
        <taxon>Bacteroidaceae incertae sedis</taxon>
        <taxon>Candidatus Avibacteroides</taxon>
    </lineage>
</organism>
<dbReference type="CDD" id="cd01310">
    <property type="entry name" value="TatD_DNAse"/>
    <property type="match status" value="1"/>
</dbReference>
<evidence type="ECO:0000256" key="3">
    <source>
        <dbReference type="ARBA" id="ARBA00022801"/>
    </source>
</evidence>
<dbReference type="FunFam" id="3.20.20.140:FF:000005">
    <property type="entry name" value="TatD family hydrolase"/>
    <property type="match status" value="1"/>
</dbReference>
<dbReference type="InterPro" id="IPR015991">
    <property type="entry name" value="TatD/YcfH-like"/>
</dbReference>
<dbReference type="InterPro" id="IPR018228">
    <property type="entry name" value="DNase_TatD-rel_CS"/>
</dbReference>
<evidence type="ECO:0000313" key="6">
    <source>
        <dbReference type="Proteomes" id="UP000787625"/>
    </source>
</evidence>
<dbReference type="GO" id="GO:0046872">
    <property type="term" value="F:metal ion binding"/>
    <property type="evidence" value="ECO:0007669"/>
    <property type="project" value="UniProtKB-KW"/>
</dbReference>
<dbReference type="InterPro" id="IPR032466">
    <property type="entry name" value="Metal_Hydrolase"/>
</dbReference>
<dbReference type="Gene3D" id="3.20.20.140">
    <property type="entry name" value="Metal-dependent hydrolases"/>
    <property type="match status" value="1"/>
</dbReference>
<sequence>MTLIDTHSHIYLPEFDEDRDAVVSRAIDAGVRTVLLPNIDASTMPALLDMVAAYPALCRPMAGLHPTSVAEGYAAELDAVRRDLDNVGGLVAVGEIGLDLYWDTTYRRQQMEAFDAQLDMAAEHDLPVVIHCRNAFDDMMDILENHLRVHDIRGVAHSFTGTVCQAERLMSDTNLYVGVNGIVTFKKSDLPQVLRHIPIDRVVPETDAPYLAPVPHRGRRNESAFVVDVVRKIAEVYGLDFDKTAAVMEANARKLFEL</sequence>
<feature type="binding site" evidence="4">
    <location>
        <position position="95"/>
    </location>
    <ligand>
        <name>a divalent metal cation</name>
        <dbReference type="ChEBI" id="CHEBI:60240"/>
        <label>1</label>
    </ligand>
</feature>
<accession>A0A9D2UII3</accession>
<dbReference type="NCBIfam" id="TIGR00010">
    <property type="entry name" value="YchF/TatD family DNA exonuclease"/>
    <property type="match status" value="1"/>
</dbReference>
<feature type="binding site" evidence="4">
    <location>
        <position position="131"/>
    </location>
    <ligand>
        <name>a divalent metal cation</name>
        <dbReference type="ChEBI" id="CHEBI:60240"/>
        <label>2</label>
    </ligand>
</feature>
<dbReference type="PANTHER" id="PTHR46124">
    <property type="entry name" value="D-AMINOACYL-TRNA DEACYLASE"/>
    <property type="match status" value="1"/>
</dbReference>
<reference evidence="5" key="1">
    <citation type="journal article" date="2021" name="PeerJ">
        <title>Extensive microbial diversity within the chicken gut microbiome revealed by metagenomics and culture.</title>
        <authorList>
            <person name="Gilroy R."/>
            <person name="Ravi A."/>
            <person name="Getino M."/>
            <person name="Pursley I."/>
            <person name="Horton D.L."/>
            <person name="Alikhan N.F."/>
            <person name="Baker D."/>
            <person name="Gharbi K."/>
            <person name="Hall N."/>
            <person name="Watson M."/>
            <person name="Adriaenssens E.M."/>
            <person name="Foster-Nyarko E."/>
            <person name="Jarju S."/>
            <person name="Secka A."/>
            <person name="Antonio M."/>
            <person name="Oren A."/>
            <person name="Chaudhuri R.R."/>
            <person name="La Ragione R."/>
            <person name="Hildebrand F."/>
            <person name="Pallen M.J."/>
        </authorList>
    </citation>
    <scope>NUCLEOTIDE SEQUENCE</scope>
    <source>
        <strain evidence="5">MalCec1-1739</strain>
    </source>
</reference>
<dbReference type="PANTHER" id="PTHR46124:SF4">
    <property type="entry name" value="HYDROLASE TATD"/>
    <property type="match status" value="1"/>
</dbReference>
<dbReference type="PIRSF" id="PIRSF005902">
    <property type="entry name" value="DNase_TatD"/>
    <property type="match status" value="1"/>
</dbReference>
<protein>
    <submittedName>
        <fullName evidence="5">TatD family hydrolase</fullName>
    </submittedName>
</protein>
<dbReference type="PROSITE" id="PS01090">
    <property type="entry name" value="TATD_2"/>
    <property type="match status" value="1"/>
</dbReference>
<evidence type="ECO:0000256" key="1">
    <source>
        <dbReference type="ARBA" id="ARBA00009275"/>
    </source>
</evidence>
<evidence type="ECO:0000256" key="4">
    <source>
        <dbReference type="PIRSR" id="PIRSR005902-1"/>
    </source>
</evidence>
<proteinExistence type="inferred from homology"/>
<evidence type="ECO:0000256" key="2">
    <source>
        <dbReference type="ARBA" id="ARBA00022723"/>
    </source>
</evidence>
<dbReference type="Proteomes" id="UP000787625">
    <property type="component" value="Unassembled WGS sequence"/>
</dbReference>
<feature type="binding site" evidence="4">
    <location>
        <position position="207"/>
    </location>
    <ligand>
        <name>a divalent metal cation</name>
        <dbReference type="ChEBI" id="CHEBI:60240"/>
        <label>1</label>
    </ligand>
</feature>
<dbReference type="Pfam" id="PF01026">
    <property type="entry name" value="TatD_DNase"/>
    <property type="match status" value="1"/>
</dbReference>
<name>A0A9D2UII3_9BACT</name>
<dbReference type="GO" id="GO:0004536">
    <property type="term" value="F:DNA nuclease activity"/>
    <property type="evidence" value="ECO:0007669"/>
    <property type="project" value="InterPro"/>
</dbReference>
<dbReference type="InterPro" id="IPR001130">
    <property type="entry name" value="TatD-like"/>
</dbReference>
<keyword evidence="3 5" id="KW-0378">Hydrolase</keyword>
<keyword evidence="2 4" id="KW-0479">Metal-binding</keyword>
<evidence type="ECO:0000313" key="5">
    <source>
        <dbReference type="EMBL" id="HJD53155.1"/>
    </source>
</evidence>
<dbReference type="GO" id="GO:0016788">
    <property type="term" value="F:hydrolase activity, acting on ester bonds"/>
    <property type="evidence" value="ECO:0007669"/>
    <property type="project" value="InterPro"/>
</dbReference>
<dbReference type="EMBL" id="DWUP01000116">
    <property type="protein sequence ID" value="HJD53155.1"/>
    <property type="molecule type" value="Genomic_DNA"/>
</dbReference>
<feature type="binding site" evidence="4">
    <location>
        <position position="9"/>
    </location>
    <ligand>
        <name>a divalent metal cation</name>
        <dbReference type="ChEBI" id="CHEBI:60240"/>
        <label>1</label>
    </ligand>
</feature>
<feature type="binding site" evidence="4">
    <location>
        <position position="157"/>
    </location>
    <ligand>
        <name>a divalent metal cation</name>
        <dbReference type="ChEBI" id="CHEBI:60240"/>
        <label>2</label>
    </ligand>
</feature>
<gene>
    <name evidence="5" type="ORF">IAA93_05475</name>
</gene>
<dbReference type="SUPFAM" id="SSF51556">
    <property type="entry name" value="Metallo-dependent hydrolases"/>
    <property type="match status" value="1"/>
</dbReference>
<comment type="caution">
    <text evidence="5">The sequence shown here is derived from an EMBL/GenBank/DDBJ whole genome shotgun (WGS) entry which is preliminary data.</text>
</comment>
<comment type="similarity">
    <text evidence="1">Belongs to the metallo-dependent hydrolases superfamily. TatD-type hydrolase family.</text>
</comment>
<reference evidence="5" key="2">
    <citation type="submission" date="2021-04" db="EMBL/GenBank/DDBJ databases">
        <authorList>
            <person name="Gilroy R."/>
        </authorList>
    </citation>
    <scope>NUCLEOTIDE SEQUENCE</scope>
    <source>
        <strain evidence="5">MalCec1-1739</strain>
    </source>
</reference>